<dbReference type="InterPro" id="IPR022784">
    <property type="entry name" value="Ribosome_bgen_Alb1"/>
</dbReference>
<dbReference type="GO" id="GO:0005737">
    <property type="term" value="C:cytoplasm"/>
    <property type="evidence" value="ECO:0007669"/>
    <property type="project" value="UniProtKB-SubCell"/>
</dbReference>
<keyword evidence="6" id="KW-0539">Nucleus</keyword>
<accession>A0A9N8W6J9</accession>
<name>A0A9N8W6J9_FUNMO</name>
<gene>
    <name evidence="8" type="ORF">FMOSSE_LOCUS2652</name>
</gene>
<comment type="caution">
    <text evidence="8">The sequence shown here is derived from an EMBL/GenBank/DDBJ whole genome shotgun (WGS) entry which is preliminary data.</text>
</comment>
<feature type="region of interest" description="Disordered" evidence="7">
    <location>
        <begin position="1"/>
        <end position="72"/>
    </location>
</feature>
<keyword evidence="3" id="KW-0813">Transport</keyword>
<dbReference type="Proteomes" id="UP000789375">
    <property type="component" value="Unassembled WGS sequence"/>
</dbReference>
<evidence type="ECO:0000256" key="7">
    <source>
        <dbReference type="SAM" id="MobiDB-lite"/>
    </source>
</evidence>
<evidence type="ECO:0000256" key="6">
    <source>
        <dbReference type="ARBA" id="ARBA00023242"/>
    </source>
</evidence>
<feature type="compositionally biased region" description="Basic residues" evidence="7">
    <location>
        <begin position="55"/>
        <end position="70"/>
    </location>
</feature>
<reference evidence="8" key="1">
    <citation type="submission" date="2021-06" db="EMBL/GenBank/DDBJ databases">
        <authorList>
            <person name="Kallberg Y."/>
            <person name="Tangrot J."/>
            <person name="Rosling A."/>
        </authorList>
    </citation>
    <scope>NUCLEOTIDE SEQUENCE</scope>
    <source>
        <strain evidence="8">87-6 pot B 2015</strain>
    </source>
</reference>
<evidence type="ECO:0000256" key="5">
    <source>
        <dbReference type="ARBA" id="ARBA00022517"/>
    </source>
</evidence>
<organism evidence="8 9">
    <name type="scientific">Funneliformis mosseae</name>
    <name type="common">Endomycorrhizal fungus</name>
    <name type="synonym">Glomus mosseae</name>
    <dbReference type="NCBI Taxonomy" id="27381"/>
    <lineage>
        <taxon>Eukaryota</taxon>
        <taxon>Fungi</taxon>
        <taxon>Fungi incertae sedis</taxon>
        <taxon>Mucoromycota</taxon>
        <taxon>Glomeromycotina</taxon>
        <taxon>Glomeromycetes</taxon>
        <taxon>Glomerales</taxon>
        <taxon>Glomeraceae</taxon>
        <taxon>Funneliformis</taxon>
    </lineage>
</organism>
<protein>
    <submittedName>
        <fullName evidence="8">4730_t:CDS:1</fullName>
    </submittedName>
</protein>
<evidence type="ECO:0000256" key="4">
    <source>
        <dbReference type="ARBA" id="ARBA00022490"/>
    </source>
</evidence>
<feature type="compositionally biased region" description="Low complexity" evidence="7">
    <location>
        <begin position="24"/>
        <end position="33"/>
    </location>
</feature>
<keyword evidence="5" id="KW-0690">Ribosome biogenesis</keyword>
<evidence type="ECO:0000256" key="2">
    <source>
        <dbReference type="ARBA" id="ARBA00004496"/>
    </source>
</evidence>
<evidence type="ECO:0000313" key="9">
    <source>
        <dbReference type="Proteomes" id="UP000789375"/>
    </source>
</evidence>
<keyword evidence="4" id="KW-0963">Cytoplasm</keyword>
<evidence type="ECO:0000256" key="3">
    <source>
        <dbReference type="ARBA" id="ARBA00022448"/>
    </source>
</evidence>
<evidence type="ECO:0000256" key="1">
    <source>
        <dbReference type="ARBA" id="ARBA00004123"/>
    </source>
</evidence>
<keyword evidence="9" id="KW-1185">Reference proteome</keyword>
<dbReference type="EMBL" id="CAJVPP010000357">
    <property type="protein sequence ID" value="CAG8473863.1"/>
    <property type="molecule type" value="Genomic_DNA"/>
</dbReference>
<sequence length="108" mass="12267">MGKPKRNSMRIDEPTSKPAGVDKSSLSSPESNSLGPRAVSATQLRTKQGADNLLHKIKKKQKILRTKAKKRQEQGIKRALMIREKVEVKIEKALDKLSKKRHLKSIWE</sequence>
<proteinExistence type="predicted"/>
<dbReference type="Pfam" id="PF09135">
    <property type="entry name" value="Alb1"/>
    <property type="match status" value="1"/>
</dbReference>
<dbReference type="GO" id="GO:0042254">
    <property type="term" value="P:ribosome biogenesis"/>
    <property type="evidence" value="ECO:0007669"/>
    <property type="project" value="UniProtKB-KW"/>
</dbReference>
<dbReference type="AlphaFoldDB" id="A0A9N8W6J9"/>
<comment type="subcellular location">
    <subcellularLocation>
        <location evidence="2">Cytoplasm</location>
    </subcellularLocation>
    <subcellularLocation>
        <location evidence="1">Nucleus</location>
    </subcellularLocation>
</comment>
<dbReference type="GO" id="GO:0005634">
    <property type="term" value="C:nucleus"/>
    <property type="evidence" value="ECO:0007669"/>
    <property type="project" value="UniProtKB-SubCell"/>
</dbReference>
<evidence type="ECO:0000313" key="8">
    <source>
        <dbReference type="EMBL" id="CAG8473863.1"/>
    </source>
</evidence>